<name>A0A414TVB7_9BACT</name>
<evidence type="ECO:0000313" key="2">
    <source>
        <dbReference type="Proteomes" id="UP000286501"/>
    </source>
</evidence>
<reference evidence="1 2" key="1">
    <citation type="submission" date="2018-08" db="EMBL/GenBank/DDBJ databases">
        <title>A genome reference for cultivated species of the human gut microbiota.</title>
        <authorList>
            <person name="Zou Y."/>
            <person name="Xue W."/>
            <person name="Luo G."/>
        </authorList>
    </citation>
    <scope>NUCLEOTIDE SEQUENCE [LARGE SCALE GENOMIC DNA]</scope>
    <source>
        <strain evidence="1 2">AM22-1</strain>
    </source>
</reference>
<evidence type="ECO:0000313" key="1">
    <source>
        <dbReference type="EMBL" id="RHG66866.1"/>
    </source>
</evidence>
<dbReference type="RefSeq" id="WP_118200592.1">
    <property type="nucleotide sequence ID" value="NZ_QRIE01000016.1"/>
</dbReference>
<sequence>MKVKNTIRISKENINALRNLECVESIEQNGRDITVRLKPERTDGKLEARKGEYLIQWGNKMWQRYGSEAINLLFKNPGAEAGKTWDA</sequence>
<protein>
    <submittedName>
        <fullName evidence="1">Uncharacterized protein</fullName>
    </submittedName>
</protein>
<organism evidence="1 2">
    <name type="scientific">Segatella copri</name>
    <dbReference type="NCBI Taxonomy" id="165179"/>
    <lineage>
        <taxon>Bacteria</taxon>
        <taxon>Pseudomonadati</taxon>
        <taxon>Bacteroidota</taxon>
        <taxon>Bacteroidia</taxon>
        <taxon>Bacteroidales</taxon>
        <taxon>Prevotellaceae</taxon>
        <taxon>Segatella</taxon>
    </lineage>
</organism>
<gene>
    <name evidence="1" type="ORF">DW250_05570</name>
</gene>
<dbReference type="EMBL" id="QRIN01000017">
    <property type="protein sequence ID" value="RHG66866.1"/>
    <property type="molecule type" value="Genomic_DNA"/>
</dbReference>
<comment type="caution">
    <text evidence="1">The sequence shown here is derived from an EMBL/GenBank/DDBJ whole genome shotgun (WGS) entry which is preliminary data.</text>
</comment>
<proteinExistence type="predicted"/>
<dbReference type="AlphaFoldDB" id="A0A414TVB7"/>
<dbReference type="Proteomes" id="UP000286501">
    <property type="component" value="Unassembled WGS sequence"/>
</dbReference>
<accession>A0A414TVB7</accession>